<evidence type="ECO:0000313" key="3">
    <source>
        <dbReference type="Proteomes" id="UP001161325"/>
    </source>
</evidence>
<name>A0AA37Q140_9BACT</name>
<evidence type="ECO:0000313" key="2">
    <source>
        <dbReference type="EMBL" id="GLC24665.1"/>
    </source>
</evidence>
<feature type="compositionally biased region" description="Polar residues" evidence="1">
    <location>
        <begin position="12"/>
        <end position="22"/>
    </location>
</feature>
<protein>
    <submittedName>
        <fullName evidence="2">Uncharacterized protein</fullName>
    </submittedName>
</protein>
<accession>A0AA37Q140</accession>
<proteinExistence type="predicted"/>
<gene>
    <name evidence="2" type="ORF">rosag_11780</name>
</gene>
<evidence type="ECO:0000256" key="1">
    <source>
        <dbReference type="SAM" id="MobiDB-lite"/>
    </source>
</evidence>
<dbReference type="Proteomes" id="UP001161325">
    <property type="component" value="Unassembled WGS sequence"/>
</dbReference>
<sequence length="181" mass="18553">MAPADVGHGRLTSRTRPMSATRSARPDASPLALITAIAGSFVLAACATARPDGAASTPSASAAIASAAGCGTTRLDSLEVIDAFRRIAASTEPGPAKMRAGVGITAPVLAAGDSVRFSDDPEVCRRAAAAYARSFGAAPAGRGVLVTRFGPYWLVARPDGRPRPYGMLLDDAFQQRGLWGL</sequence>
<organism evidence="2 3">
    <name type="scientific">Roseisolibacter agri</name>
    <dbReference type="NCBI Taxonomy" id="2014610"/>
    <lineage>
        <taxon>Bacteria</taxon>
        <taxon>Pseudomonadati</taxon>
        <taxon>Gemmatimonadota</taxon>
        <taxon>Gemmatimonadia</taxon>
        <taxon>Gemmatimonadales</taxon>
        <taxon>Gemmatimonadaceae</taxon>
        <taxon>Roseisolibacter</taxon>
    </lineage>
</organism>
<comment type="caution">
    <text evidence="2">The sequence shown here is derived from an EMBL/GenBank/DDBJ whole genome shotgun (WGS) entry which is preliminary data.</text>
</comment>
<feature type="region of interest" description="Disordered" evidence="1">
    <location>
        <begin position="1"/>
        <end position="25"/>
    </location>
</feature>
<reference evidence="2" key="1">
    <citation type="submission" date="2022-08" db="EMBL/GenBank/DDBJ databases">
        <title>Draft genome sequencing of Roseisolibacter agri AW1220.</title>
        <authorList>
            <person name="Tobiishi Y."/>
            <person name="Tonouchi A."/>
        </authorList>
    </citation>
    <scope>NUCLEOTIDE SEQUENCE</scope>
    <source>
        <strain evidence="2">AW1220</strain>
    </source>
</reference>
<dbReference type="EMBL" id="BRXS01000002">
    <property type="protein sequence ID" value="GLC24665.1"/>
    <property type="molecule type" value="Genomic_DNA"/>
</dbReference>
<dbReference type="AlphaFoldDB" id="A0AA37Q140"/>
<keyword evidence="3" id="KW-1185">Reference proteome</keyword>